<evidence type="ECO:0000313" key="1">
    <source>
        <dbReference type="EMBL" id="GAA4551318.1"/>
    </source>
</evidence>
<dbReference type="EMBL" id="BAABGT010000067">
    <property type="protein sequence ID" value="GAA4551318.1"/>
    <property type="molecule type" value="Genomic_DNA"/>
</dbReference>
<keyword evidence="2" id="KW-1185">Reference proteome</keyword>
<sequence>MVIDAPFSPYLSDAQHVTAVAERFNWPSVDIEVVRVRVSPETLRGRLQTRGLERDRVKLANWDDYWATHGGRPCLWEGVHIVDVSIDSDESPSGSWIAAPRERT</sequence>
<dbReference type="Gene3D" id="3.40.50.300">
    <property type="entry name" value="P-loop containing nucleotide triphosphate hydrolases"/>
    <property type="match status" value="1"/>
</dbReference>
<name>A0ABP8RWJ8_9PSEU</name>
<reference evidence="2" key="1">
    <citation type="journal article" date="2019" name="Int. J. Syst. Evol. Microbiol.">
        <title>The Global Catalogue of Microorganisms (GCM) 10K type strain sequencing project: providing services to taxonomists for standard genome sequencing and annotation.</title>
        <authorList>
            <consortium name="The Broad Institute Genomics Platform"/>
            <consortium name="The Broad Institute Genome Sequencing Center for Infectious Disease"/>
            <person name="Wu L."/>
            <person name="Ma J."/>
        </authorList>
    </citation>
    <scope>NUCLEOTIDE SEQUENCE [LARGE SCALE GENOMIC DNA]</scope>
    <source>
        <strain evidence="2">JCM 17906</strain>
    </source>
</reference>
<evidence type="ECO:0008006" key="3">
    <source>
        <dbReference type="Google" id="ProtNLM"/>
    </source>
</evidence>
<proteinExistence type="predicted"/>
<gene>
    <name evidence="1" type="ORF">GCM10023175_42920</name>
</gene>
<accession>A0ABP8RWJ8</accession>
<comment type="caution">
    <text evidence="1">The sequence shown here is derived from an EMBL/GenBank/DDBJ whole genome shotgun (WGS) entry which is preliminary data.</text>
</comment>
<protein>
    <recommendedName>
        <fullName evidence="3">AAA domain-containing protein</fullName>
    </recommendedName>
</protein>
<evidence type="ECO:0000313" key="2">
    <source>
        <dbReference type="Proteomes" id="UP001501598"/>
    </source>
</evidence>
<dbReference type="RefSeq" id="WP_345421394.1">
    <property type="nucleotide sequence ID" value="NZ_BAABGT010000067.1"/>
</dbReference>
<organism evidence="1 2">
    <name type="scientific">Pseudonocardia xishanensis</name>
    <dbReference type="NCBI Taxonomy" id="630995"/>
    <lineage>
        <taxon>Bacteria</taxon>
        <taxon>Bacillati</taxon>
        <taxon>Actinomycetota</taxon>
        <taxon>Actinomycetes</taxon>
        <taxon>Pseudonocardiales</taxon>
        <taxon>Pseudonocardiaceae</taxon>
        <taxon>Pseudonocardia</taxon>
    </lineage>
</organism>
<dbReference type="Proteomes" id="UP001501598">
    <property type="component" value="Unassembled WGS sequence"/>
</dbReference>
<dbReference type="InterPro" id="IPR027417">
    <property type="entry name" value="P-loop_NTPase"/>
</dbReference>